<dbReference type="AlphaFoldDB" id="A0A399IR26"/>
<evidence type="ECO:0000259" key="2">
    <source>
        <dbReference type="PROSITE" id="PS51740"/>
    </source>
</evidence>
<evidence type="ECO:0000256" key="1">
    <source>
        <dbReference type="PROSITE-ProRule" id="PRU01076"/>
    </source>
</evidence>
<dbReference type="PANTHER" id="PTHR36432:SF1">
    <property type="entry name" value="STAGE V SPORULATION PROTEIN T"/>
    <property type="match status" value="1"/>
</dbReference>
<dbReference type="RefSeq" id="WP_119366524.1">
    <property type="nucleotide sequence ID" value="NZ_QXDJ01000002.1"/>
</dbReference>
<dbReference type="InterPro" id="IPR007159">
    <property type="entry name" value="SpoVT-AbrB_dom"/>
</dbReference>
<name>A0A399IR26_9CLOT</name>
<dbReference type="PANTHER" id="PTHR36432">
    <property type="match status" value="1"/>
</dbReference>
<comment type="caution">
    <text evidence="3">The sequence shown here is derived from an EMBL/GenBank/DDBJ whole genome shotgun (WGS) entry which is preliminary data.</text>
</comment>
<dbReference type="Pfam" id="PF04014">
    <property type="entry name" value="MazE_antitoxin"/>
    <property type="match status" value="1"/>
</dbReference>
<dbReference type="NCBIfam" id="TIGR01439">
    <property type="entry name" value="lp_hng_hel_AbrB"/>
    <property type="match status" value="1"/>
</dbReference>
<organism evidence="3 4">
    <name type="scientific">Clostridium chromiireducens</name>
    <dbReference type="NCBI Taxonomy" id="225345"/>
    <lineage>
        <taxon>Bacteria</taxon>
        <taxon>Bacillati</taxon>
        <taxon>Bacillota</taxon>
        <taxon>Clostridia</taxon>
        <taxon>Eubacteriales</taxon>
        <taxon>Clostridiaceae</taxon>
        <taxon>Clostridium</taxon>
    </lineage>
</organism>
<gene>
    <name evidence="3" type="ORF">D2A34_09975</name>
</gene>
<dbReference type="SUPFAM" id="SSF89447">
    <property type="entry name" value="AbrB/MazE/MraZ-like"/>
    <property type="match status" value="1"/>
</dbReference>
<feature type="domain" description="SpoVT-AbrB" evidence="2">
    <location>
        <begin position="5"/>
        <end position="50"/>
    </location>
</feature>
<sequence length="80" mass="8938">MKSAGIVRKLDDLGRLVIPKEIRNVMEINKGDLMEMVQVNNEIVVKKYSRGCIFCGSDKSITEFKEVSICSVCKTAIGKE</sequence>
<evidence type="ECO:0000313" key="4">
    <source>
        <dbReference type="Proteomes" id="UP000265930"/>
    </source>
</evidence>
<dbReference type="PROSITE" id="PS51740">
    <property type="entry name" value="SPOVT_ABRB"/>
    <property type="match status" value="1"/>
</dbReference>
<dbReference type="InterPro" id="IPR037914">
    <property type="entry name" value="SpoVT-AbrB_sf"/>
</dbReference>
<dbReference type="GO" id="GO:0003677">
    <property type="term" value="F:DNA binding"/>
    <property type="evidence" value="ECO:0007669"/>
    <property type="project" value="UniProtKB-UniRule"/>
</dbReference>
<reference evidence="3 4" key="1">
    <citation type="submission" date="2018-08" db="EMBL/GenBank/DDBJ databases">
        <title>Genome of Clostridium chromiireducens C1, DSM12136.</title>
        <authorList>
            <person name="Xing M."/>
            <person name="Wei Y."/>
            <person name="Ang E.L."/>
            <person name="Zhao H."/>
            <person name="Zhang Y."/>
        </authorList>
    </citation>
    <scope>NUCLEOTIDE SEQUENCE [LARGE SCALE GENOMIC DNA]</scope>
    <source>
        <strain evidence="3 4">C1</strain>
    </source>
</reference>
<evidence type="ECO:0000313" key="3">
    <source>
        <dbReference type="EMBL" id="RII35503.1"/>
    </source>
</evidence>
<protein>
    <submittedName>
        <fullName evidence="3">AbrB/MazE/SpoVT family DNA-binding domain-containing protein</fullName>
    </submittedName>
</protein>
<dbReference type="Gene3D" id="2.10.260.10">
    <property type="match status" value="1"/>
</dbReference>
<accession>A0A399IR26</accession>
<keyword evidence="1 3" id="KW-0238">DNA-binding</keyword>
<dbReference type="InterPro" id="IPR052731">
    <property type="entry name" value="B_subtilis_Trans_State_Reg"/>
</dbReference>
<dbReference type="EMBL" id="QXDJ01000002">
    <property type="protein sequence ID" value="RII35503.1"/>
    <property type="molecule type" value="Genomic_DNA"/>
</dbReference>
<dbReference type="Proteomes" id="UP000265930">
    <property type="component" value="Unassembled WGS sequence"/>
</dbReference>
<proteinExistence type="predicted"/>
<dbReference type="SMART" id="SM00966">
    <property type="entry name" value="SpoVT_AbrB"/>
    <property type="match status" value="1"/>
</dbReference>